<sequence>MNLFNENQLPKLKQPDGFTVLQNGSSYNDLIDEEAELILQYNSLLKKVHQLEGKEKPPNEQEVSQSKFLSTLTKSFKLFKNGLLYKQLQKEHHKLAANFNQVIAENYELIQEIQRLKAKKDK</sequence>
<gene>
    <name evidence="1" type="ORF">LMG9449_2587</name>
</gene>
<dbReference type="Proteomes" id="UP000053612">
    <property type="component" value="Unassembled WGS sequence"/>
</dbReference>
<reference evidence="2" key="1">
    <citation type="submission" date="2015-10" db="EMBL/GenBank/DDBJ databases">
        <title>Draft Genome Sequences of 11 Lactococcus lactis subspecies cremoris strains.</title>
        <authorList>
            <person name="Wels M."/>
            <person name="Backus L."/>
            <person name="Boekhorst J."/>
            <person name="Dijkstra A."/>
            <person name="Beerthuizen M."/>
            <person name="Kelly W."/>
            <person name="Siezen R."/>
            <person name="Bachmann H."/>
            <person name="Van Hijum S."/>
        </authorList>
    </citation>
    <scope>NUCLEOTIDE SEQUENCE [LARGE SCALE GENOMIC DNA]</scope>
    <source>
        <strain evidence="2">LMG9449</strain>
    </source>
</reference>
<protein>
    <submittedName>
        <fullName evidence="1">Uncharacterized protein</fullName>
    </submittedName>
</protein>
<proteinExistence type="predicted"/>
<name>A0A0V8DM36_LACLL</name>
<evidence type="ECO:0000313" key="1">
    <source>
        <dbReference type="EMBL" id="KSU14346.1"/>
    </source>
</evidence>
<accession>A0A0V8DM36</accession>
<dbReference type="AlphaFoldDB" id="A0A0V8DM36"/>
<evidence type="ECO:0000313" key="2">
    <source>
        <dbReference type="Proteomes" id="UP000053612"/>
    </source>
</evidence>
<dbReference type="EMBL" id="LKLS01000214">
    <property type="protein sequence ID" value="KSU14346.1"/>
    <property type="molecule type" value="Genomic_DNA"/>
</dbReference>
<comment type="caution">
    <text evidence="1">The sequence shown here is derived from an EMBL/GenBank/DDBJ whole genome shotgun (WGS) entry which is preliminary data.</text>
</comment>
<dbReference type="RefSeq" id="WP_058225445.1">
    <property type="nucleotide sequence ID" value="NZ_LKLS01000214.1"/>
</dbReference>
<organism evidence="1 2">
    <name type="scientific">Lactococcus lactis subsp. lactis</name>
    <name type="common">Streptococcus lactis</name>
    <dbReference type="NCBI Taxonomy" id="1360"/>
    <lineage>
        <taxon>Bacteria</taxon>
        <taxon>Bacillati</taxon>
        <taxon>Bacillota</taxon>
        <taxon>Bacilli</taxon>
        <taxon>Lactobacillales</taxon>
        <taxon>Streptococcaceae</taxon>
        <taxon>Lactococcus</taxon>
    </lineage>
</organism>
<dbReference type="PATRIC" id="fig|1360.109.peg.570"/>